<proteinExistence type="predicted"/>
<dbReference type="eggNOG" id="COG3857">
    <property type="taxonomic scope" value="Bacteria"/>
</dbReference>
<dbReference type="GO" id="GO:0005524">
    <property type="term" value="F:ATP binding"/>
    <property type="evidence" value="ECO:0007669"/>
    <property type="project" value="UniProtKB-KW"/>
</dbReference>
<evidence type="ECO:0000256" key="8">
    <source>
        <dbReference type="ARBA" id="ARBA00023125"/>
    </source>
</evidence>
<sequence>MPRPTISWVGTEGYPRSIAVVAEGDVLGRSTQALIQQSLAARMGSQRLDNWLATHAEFSGPSRPRLRAIIDELDRFEVAPEALQLAGYHGKRLANLLMSYHNDTAAANVTLAMDPAPGWQHARLDFDLASSRELAALAATANDDAVITIANWRSPDLDPTTKRAIEQLTGQGFHLRGHFQQRSQPTVDPRIYHFTDPDQEVAWVLAEIIARLHARELTVQDIAIYLPSDRSYHRALRHYSYAYQLPIAIHEQRQASFTTLGRHILELIELLDLGHVAGSTYRSRLLTNLLAKFGTISGTVGPWSDFVDWLILIVNQMLQNPDLSSQVSYLDQTLVAQLSLQLQQQRPTENVELSCEDFLRSVRILLQSIDLADMPHHEAITVANSGQPIGHHRLVFVLGAVDGQFPFGLSDNPVLPLAVRDRIDGLPKTAELVLRQRACALGTLQSASQELVVTAPQRIGTNRTLPSLLLAELGLQSRPAPPRYAVLPMERSTLENISTETNNRLTQAISIERQRIHGSQRSAHGGLVGPITLRPLSATQLEDLGQCPFRWFVKHRLKVRPPEDESNDPDPRILGQLVHTLLEHLSQENNSPGTREILEEKLDRLAPLSLAKFTPNWPAIRAEIAKQLEALTSNPEFAPNGIQTRVELELHGEWYGIPVQGRIDRLDEVGPKTFEIIDYKYSKSAPTGIQDADRRLKIDVQLSVYTKLVEQQFGQVIGAKYCLVKQATFVKAPGVSKGEEPTKDAAARMLLSLGDGYLPVAPDAERQACNYCDFAQTCRIASQNAG</sequence>
<keyword evidence="12" id="KW-1185">Reference proteome</keyword>
<evidence type="ECO:0000313" key="12">
    <source>
        <dbReference type="Proteomes" id="UP000032336"/>
    </source>
</evidence>
<evidence type="ECO:0000256" key="6">
    <source>
        <dbReference type="ARBA" id="ARBA00022839"/>
    </source>
</evidence>
<organism evidence="11 12">
    <name type="scientific">Ferrimicrobium acidiphilum DSM 19497</name>
    <dbReference type="NCBI Taxonomy" id="1121877"/>
    <lineage>
        <taxon>Bacteria</taxon>
        <taxon>Bacillati</taxon>
        <taxon>Actinomycetota</taxon>
        <taxon>Acidimicrobiia</taxon>
        <taxon>Acidimicrobiales</taxon>
        <taxon>Acidimicrobiaceae</taxon>
        <taxon>Ferrimicrobium</taxon>
    </lineage>
</organism>
<dbReference type="EMBL" id="JXUW01000004">
    <property type="protein sequence ID" value="KJE77534.1"/>
    <property type="molecule type" value="Genomic_DNA"/>
</dbReference>
<dbReference type="PANTHER" id="PTHR30591">
    <property type="entry name" value="RECBCD ENZYME SUBUNIT RECC"/>
    <property type="match status" value="1"/>
</dbReference>
<dbReference type="Pfam" id="PF12705">
    <property type="entry name" value="PDDEXK_1"/>
    <property type="match status" value="1"/>
</dbReference>
<keyword evidence="7" id="KW-0067">ATP-binding</keyword>
<keyword evidence="2" id="KW-0547">Nucleotide-binding</keyword>
<keyword evidence="9" id="KW-0234">DNA repair</keyword>
<evidence type="ECO:0000256" key="1">
    <source>
        <dbReference type="ARBA" id="ARBA00022722"/>
    </source>
</evidence>
<keyword evidence="5 11" id="KW-0347">Helicase</keyword>
<evidence type="ECO:0000313" key="11">
    <source>
        <dbReference type="EMBL" id="KJE77534.1"/>
    </source>
</evidence>
<dbReference type="GO" id="GO:0003677">
    <property type="term" value="F:DNA binding"/>
    <property type="evidence" value="ECO:0007669"/>
    <property type="project" value="UniProtKB-KW"/>
</dbReference>
<name>A0A0D8FX27_9ACTN</name>
<dbReference type="GO" id="GO:0006281">
    <property type="term" value="P:DNA repair"/>
    <property type="evidence" value="ECO:0007669"/>
    <property type="project" value="UniProtKB-KW"/>
</dbReference>
<dbReference type="InterPro" id="IPR011604">
    <property type="entry name" value="PDDEXK-like_dom_sf"/>
</dbReference>
<evidence type="ECO:0000256" key="7">
    <source>
        <dbReference type="ARBA" id="ARBA00022840"/>
    </source>
</evidence>
<evidence type="ECO:0000259" key="10">
    <source>
        <dbReference type="Pfam" id="PF12705"/>
    </source>
</evidence>
<evidence type="ECO:0000256" key="3">
    <source>
        <dbReference type="ARBA" id="ARBA00022763"/>
    </source>
</evidence>
<keyword evidence="8" id="KW-0238">DNA-binding</keyword>
<dbReference type="InterPro" id="IPR027417">
    <property type="entry name" value="P-loop_NTPase"/>
</dbReference>
<keyword evidence="4 11" id="KW-0378">Hydrolase</keyword>
<gene>
    <name evidence="11" type="primary">addB</name>
    <name evidence="11" type="ORF">FEAC_06430</name>
</gene>
<dbReference type="EC" id="3.6.4.12" evidence="11"/>
<keyword evidence="1" id="KW-0540">Nuclease</keyword>
<dbReference type="GO" id="GO:0004527">
    <property type="term" value="F:exonuclease activity"/>
    <property type="evidence" value="ECO:0007669"/>
    <property type="project" value="UniProtKB-KW"/>
</dbReference>
<dbReference type="SUPFAM" id="SSF52540">
    <property type="entry name" value="P-loop containing nucleoside triphosphate hydrolases"/>
    <property type="match status" value="1"/>
</dbReference>
<comment type="caution">
    <text evidence="11">The sequence shown here is derived from an EMBL/GenBank/DDBJ whole genome shotgun (WGS) entry which is preliminary data.</text>
</comment>
<dbReference type="AlphaFoldDB" id="A0A0D8FX27"/>
<keyword evidence="3" id="KW-0227">DNA damage</keyword>
<evidence type="ECO:0000256" key="2">
    <source>
        <dbReference type="ARBA" id="ARBA00022741"/>
    </source>
</evidence>
<dbReference type="GO" id="GO:0006310">
    <property type="term" value="P:DNA recombination"/>
    <property type="evidence" value="ECO:0007669"/>
    <property type="project" value="TreeGrafter"/>
</dbReference>
<dbReference type="STRING" id="1121877.FEAC_06430"/>
<keyword evidence="6" id="KW-0269">Exonuclease</keyword>
<feature type="domain" description="PD-(D/E)XK endonuclease-like" evidence="10">
    <location>
        <begin position="536"/>
        <end position="779"/>
    </location>
</feature>
<reference evidence="11 12" key="1">
    <citation type="submission" date="2015-01" db="EMBL/GenBank/DDBJ databases">
        <title>Draft genome of the acidophilic iron oxidizer Ferrimicrobium acidiphilum strain T23.</title>
        <authorList>
            <person name="Poehlein A."/>
            <person name="Eisen S."/>
            <person name="Schloemann M."/>
            <person name="Johnson B.D."/>
            <person name="Daniel R."/>
            <person name="Muehling M."/>
        </authorList>
    </citation>
    <scope>NUCLEOTIDE SEQUENCE [LARGE SCALE GENOMIC DNA]</scope>
    <source>
        <strain evidence="11 12">T23</strain>
    </source>
</reference>
<dbReference type="PANTHER" id="PTHR30591:SF1">
    <property type="entry name" value="RECBCD ENZYME SUBUNIT RECC"/>
    <property type="match status" value="1"/>
</dbReference>
<evidence type="ECO:0000256" key="5">
    <source>
        <dbReference type="ARBA" id="ARBA00022806"/>
    </source>
</evidence>
<accession>A0A0D8FX27</accession>
<protein>
    <submittedName>
        <fullName evidence="11">ATP-dependent helicase/deoxyribonuclease subunit B</fullName>
        <ecNumber evidence="11">3.6.4.12</ecNumber>
    </submittedName>
</protein>
<evidence type="ECO:0000256" key="9">
    <source>
        <dbReference type="ARBA" id="ARBA00023204"/>
    </source>
</evidence>
<dbReference type="InterPro" id="IPR038726">
    <property type="entry name" value="PDDEXK_AddAB-type"/>
</dbReference>
<dbReference type="GO" id="GO:0003678">
    <property type="term" value="F:DNA helicase activity"/>
    <property type="evidence" value="ECO:0007669"/>
    <property type="project" value="UniProtKB-EC"/>
</dbReference>
<dbReference type="Gene3D" id="3.90.320.10">
    <property type="match status" value="1"/>
</dbReference>
<dbReference type="Proteomes" id="UP000032336">
    <property type="component" value="Unassembled WGS sequence"/>
</dbReference>
<evidence type="ECO:0000256" key="4">
    <source>
        <dbReference type="ARBA" id="ARBA00022801"/>
    </source>
</evidence>